<organism evidence="2">
    <name type="scientific">bioreactor metagenome</name>
    <dbReference type="NCBI Taxonomy" id="1076179"/>
    <lineage>
        <taxon>unclassified sequences</taxon>
        <taxon>metagenomes</taxon>
        <taxon>ecological metagenomes</taxon>
    </lineage>
</organism>
<dbReference type="AlphaFoldDB" id="A0A645AGB4"/>
<feature type="transmembrane region" description="Helical" evidence="1">
    <location>
        <begin position="117"/>
        <end position="147"/>
    </location>
</feature>
<keyword evidence="1" id="KW-0812">Transmembrane</keyword>
<evidence type="ECO:0000256" key="1">
    <source>
        <dbReference type="SAM" id="Phobius"/>
    </source>
</evidence>
<reference evidence="2" key="1">
    <citation type="submission" date="2019-08" db="EMBL/GenBank/DDBJ databases">
        <authorList>
            <person name="Kucharzyk K."/>
            <person name="Murdoch R.W."/>
            <person name="Higgins S."/>
            <person name="Loffler F."/>
        </authorList>
    </citation>
    <scope>NUCLEOTIDE SEQUENCE</scope>
</reference>
<name>A0A645AGB4_9ZZZZ</name>
<protein>
    <submittedName>
        <fullName evidence="2">Uncharacterized protein</fullName>
    </submittedName>
</protein>
<sequence>MRNPKFTLVFIMALFGFAALYINVGYVNTLVSSTMGRLTNFDDPINNAFLRRFSSYNFLNGLDARAFLLGNGYGNILSGEYFNGLPYMIWTTGLLGTAIYAGMLSKFYEKNNLTVNVFLFFVLSMNIFAQGFTPISIIFNIVGLLVLKNKYNKDLVLEN</sequence>
<accession>A0A645AGB4</accession>
<keyword evidence="1" id="KW-1133">Transmembrane helix</keyword>
<evidence type="ECO:0000313" key="2">
    <source>
        <dbReference type="EMBL" id="MPM52229.1"/>
    </source>
</evidence>
<dbReference type="EMBL" id="VSSQ01013765">
    <property type="protein sequence ID" value="MPM52229.1"/>
    <property type="molecule type" value="Genomic_DNA"/>
</dbReference>
<gene>
    <name evidence="2" type="ORF">SDC9_98986</name>
</gene>
<feature type="transmembrane region" description="Helical" evidence="1">
    <location>
        <begin position="7"/>
        <end position="27"/>
    </location>
</feature>
<comment type="caution">
    <text evidence="2">The sequence shown here is derived from an EMBL/GenBank/DDBJ whole genome shotgun (WGS) entry which is preliminary data.</text>
</comment>
<feature type="transmembrane region" description="Helical" evidence="1">
    <location>
        <begin position="87"/>
        <end position="105"/>
    </location>
</feature>
<keyword evidence="1" id="KW-0472">Membrane</keyword>
<proteinExistence type="predicted"/>